<dbReference type="GO" id="GO:0003700">
    <property type="term" value="F:DNA-binding transcription factor activity"/>
    <property type="evidence" value="ECO:0007669"/>
    <property type="project" value="TreeGrafter"/>
</dbReference>
<dbReference type="Gene3D" id="2.60.120.10">
    <property type="entry name" value="Jelly Rolls"/>
    <property type="match status" value="1"/>
</dbReference>
<dbReference type="SUPFAM" id="SSF47413">
    <property type="entry name" value="lambda repressor-like DNA-binding domains"/>
    <property type="match status" value="1"/>
</dbReference>
<dbReference type="Pfam" id="PF07883">
    <property type="entry name" value="Cupin_2"/>
    <property type="match status" value="1"/>
</dbReference>
<dbReference type="InterPro" id="IPR050807">
    <property type="entry name" value="TransReg_Diox_bact_type"/>
</dbReference>
<evidence type="ECO:0000313" key="3">
    <source>
        <dbReference type="EMBL" id="MBN7827650.1"/>
    </source>
</evidence>
<proteinExistence type="predicted"/>
<organism evidence="3 4">
    <name type="scientific">Bowmanella dokdonensis</name>
    <dbReference type="NCBI Taxonomy" id="751969"/>
    <lineage>
        <taxon>Bacteria</taxon>
        <taxon>Pseudomonadati</taxon>
        <taxon>Pseudomonadota</taxon>
        <taxon>Gammaproteobacteria</taxon>
        <taxon>Alteromonadales</taxon>
        <taxon>Alteromonadaceae</taxon>
        <taxon>Bowmanella</taxon>
    </lineage>
</organism>
<comment type="caution">
    <text evidence="3">The sequence shown here is derived from an EMBL/GenBank/DDBJ whole genome shotgun (WGS) entry which is preliminary data.</text>
</comment>
<dbReference type="Pfam" id="PF01381">
    <property type="entry name" value="HTH_3"/>
    <property type="match status" value="1"/>
</dbReference>
<dbReference type="Proteomes" id="UP000664654">
    <property type="component" value="Unassembled WGS sequence"/>
</dbReference>
<dbReference type="PROSITE" id="PS50943">
    <property type="entry name" value="HTH_CROC1"/>
    <property type="match status" value="1"/>
</dbReference>
<dbReference type="EMBL" id="JAFKCV010000022">
    <property type="protein sequence ID" value="MBN7827650.1"/>
    <property type="molecule type" value="Genomic_DNA"/>
</dbReference>
<gene>
    <name evidence="3" type="ORF">J0A66_20635</name>
</gene>
<keyword evidence="1" id="KW-0238">DNA-binding</keyword>
<dbReference type="InterPro" id="IPR010982">
    <property type="entry name" value="Lambda_DNA-bd_dom_sf"/>
</dbReference>
<dbReference type="PANTHER" id="PTHR46797:SF11">
    <property type="entry name" value="HTH-TYPE TRANSCRIPTIONAL REGULATOR PUUR"/>
    <property type="match status" value="1"/>
</dbReference>
<dbReference type="SMART" id="SM00530">
    <property type="entry name" value="HTH_XRE"/>
    <property type="match status" value="1"/>
</dbReference>
<dbReference type="SUPFAM" id="SSF51182">
    <property type="entry name" value="RmlC-like cupins"/>
    <property type="match status" value="1"/>
</dbReference>
<dbReference type="InterPro" id="IPR013096">
    <property type="entry name" value="Cupin_2"/>
</dbReference>
<dbReference type="CDD" id="cd00093">
    <property type="entry name" value="HTH_XRE"/>
    <property type="match status" value="1"/>
</dbReference>
<protein>
    <submittedName>
        <fullName evidence="3">Helix-turn-helix domain-containing protein</fullName>
    </submittedName>
</protein>
<keyword evidence="4" id="KW-1185">Reference proteome</keyword>
<evidence type="ECO:0000256" key="1">
    <source>
        <dbReference type="ARBA" id="ARBA00023125"/>
    </source>
</evidence>
<sequence length="180" mass="20158">MKVGERIQKLRKQRGLSQRELAKAVNLPNSTLSMIERDAVSPSISNLHKILNGLDMPLSHFFTHDFDGQNKVIYHPGELPDIGSDGVEYLLVGAERPDRQLTFMLERYPPGHGTGEDWIVHEGHEAGTVLCGEITILQSDREYQLQAGDSYYLNTQLPHQFVNRGSTECRIVSAVTPASF</sequence>
<dbReference type="InterPro" id="IPR001387">
    <property type="entry name" value="Cro/C1-type_HTH"/>
</dbReference>
<dbReference type="CDD" id="cd02209">
    <property type="entry name" value="cupin_XRE_C"/>
    <property type="match status" value="1"/>
</dbReference>
<dbReference type="InterPro" id="IPR011051">
    <property type="entry name" value="RmlC_Cupin_sf"/>
</dbReference>
<dbReference type="Gene3D" id="1.10.260.40">
    <property type="entry name" value="lambda repressor-like DNA-binding domains"/>
    <property type="match status" value="1"/>
</dbReference>
<dbReference type="RefSeq" id="WP_206575761.1">
    <property type="nucleotide sequence ID" value="NZ_JAFKCV010000022.1"/>
</dbReference>
<dbReference type="PANTHER" id="PTHR46797">
    <property type="entry name" value="HTH-TYPE TRANSCRIPTIONAL REGULATOR"/>
    <property type="match status" value="1"/>
</dbReference>
<dbReference type="GO" id="GO:0005829">
    <property type="term" value="C:cytosol"/>
    <property type="evidence" value="ECO:0007669"/>
    <property type="project" value="TreeGrafter"/>
</dbReference>
<feature type="domain" description="HTH cro/C1-type" evidence="2">
    <location>
        <begin position="7"/>
        <end position="61"/>
    </location>
</feature>
<evidence type="ECO:0000313" key="4">
    <source>
        <dbReference type="Proteomes" id="UP000664654"/>
    </source>
</evidence>
<dbReference type="AlphaFoldDB" id="A0A939DT07"/>
<accession>A0A939DT07</accession>
<evidence type="ECO:0000259" key="2">
    <source>
        <dbReference type="PROSITE" id="PS50943"/>
    </source>
</evidence>
<reference evidence="3" key="1">
    <citation type="submission" date="2021-03" db="EMBL/GenBank/DDBJ databases">
        <title>novel species isolated from a fishpond in China.</title>
        <authorList>
            <person name="Lu H."/>
            <person name="Cai Z."/>
        </authorList>
    </citation>
    <scope>NUCLEOTIDE SEQUENCE</scope>
    <source>
        <strain evidence="3">JCM 30855</strain>
    </source>
</reference>
<name>A0A939DT07_9ALTE</name>
<dbReference type="GO" id="GO:0003677">
    <property type="term" value="F:DNA binding"/>
    <property type="evidence" value="ECO:0007669"/>
    <property type="project" value="UniProtKB-KW"/>
</dbReference>
<dbReference type="InterPro" id="IPR014710">
    <property type="entry name" value="RmlC-like_jellyroll"/>
</dbReference>